<gene>
    <name evidence="1" type="ORF">MC45_05255</name>
</gene>
<dbReference type="HOGENOM" id="CLU_2467436_0_0_5"/>
<keyword evidence="2" id="KW-1185">Reference proteome</keyword>
<accession>A0A097EEC7</accession>
<organism evidence="1 2">
    <name type="scientific">Sphingomonas taxi</name>
    <dbReference type="NCBI Taxonomy" id="1549858"/>
    <lineage>
        <taxon>Bacteria</taxon>
        <taxon>Pseudomonadati</taxon>
        <taxon>Pseudomonadota</taxon>
        <taxon>Alphaproteobacteria</taxon>
        <taxon>Sphingomonadales</taxon>
        <taxon>Sphingomonadaceae</taxon>
        <taxon>Sphingomonas</taxon>
    </lineage>
</organism>
<dbReference type="EMBL" id="CP009571">
    <property type="protein sequence ID" value="AIT05912.1"/>
    <property type="molecule type" value="Genomic_DNA"/>
</dbReference>
<dbReference type="STRING" id="1549858.MC45_05255"/>
<name>A0A097EEC7_9SPHN</name>
<evidence type="ECO:0000313" key="2">
    <source>
        <dbReference type="Proteomes" id="UP000033200"/>
    </source>
</evidence>
<evidence type="ECO:0000313" key="1">
    <source>
        <dbReference type="EMBL" id="AIT05912.1"/>
    </source>
</evidence>
<sequence length="88" mass="9221">MESDAVIEAAFCGTRGGAALRNVAGSFYDFTAQHFTGTHATTLTAPPDAWGARSAAVWAEQLAASPAFDPAATLFARSAEVLDRIYGR</sequence>
<dbReference type="eggNOG" id="COG0673">
    <property type="taxonomic scope" value="Bacteria"/>
</dbReference>
<dbReference type="KEGG" id="stax:MC45_05255"/>
<dbReference type="Proteomes" id="UP000033200">
    <property type="component" value="Chromosome"/>
</dbReference>
<reference evidence="1 2" key="1">
    <citation type="submission" date="2014-09" db="EMBL/GenBank/DDBJ databases">
        <title>Using Illumina technology Improving SMRT sequencing Genome Assembly by RASTools.</title>
        <authorList>
            <person name="Zhou Y."/>
            <person name="Ma T."/>
            <person name="Liu T."/>
        </authorList>
    </citation>
    <scope>NUCLEOTIDE SEQUENCE [LARGE SCALE GENOMIC DNA]</scope>
    <source>
        <strain evidence="1 2">ATCC 55669</strain>
    </source>
</reference>
<proteinExistence type="predicted"/>
<dbReference type="AlphaFoldDB" id="A0A097EEC7"/>
<protein>
    <submittedName>
        <fullName evidence="1">Uncharacterized protein</fullName>
    </submittedName>
</protein>